<feature type="repeat" description="ANK" evidence="3">
    <location>
        <begin position="28"/>
        <end position="60"/>
    </location>
</feature>
<dbReference type="Gene3D" id="3.90.70.10">
    <property type="entry name" value="Cysteine proteinases"/>
    <property type="match status" value="1"/>
</dbReference>
<dbReference type="InterPro" id="IPR002110">
    <property type="entry name" value="Ankyrin_rpt"/>
</dbReference>
<dbReference type="Pfam" id="PF00443">
    <property type="entry name" value="UCH"/>
    <property type="match status" value="1"/>
</dbReference>
<reference evidence="6 7" key="2">
    <citation type="submission" date="2019-01" db="EMBL/GenBank/DDBJ databases">
        <title>The decoding of complex shrimp genome reveals the adaptation for benthos swimmer, frequently molting mechanism and breeding impact on genome.</title>
        <authorList>
            <person name="Sun Y."/>
            <person name="Gao Y."/>
            <person name="Yu Y."/>
        </authorList>
    </citation>
    <scope>NUCLEOTIDE SEQUENCE [LARGE SCALE GENOMIC DNA]</scope>
    <source>
        <tissue evidence="6">Muscle</tissue>
    </source>
</reference>
<sequence length="983" mass="107961">DRAIKEGDLTGVKQALDDGAPPDGDRNAGKKPIHFAVESGVVQITELLCERGADLNVANLEDQGRSPLHMAVVKGSQSVLKCLLERKADPNFKDSAGETPLLTAIQKGEISAVGLLLKSGADVHMRDENHNSPIHIAVEKSHGEIVQMLLKEGANVHNINLSGDSVIHVAARKSSEWILEMLREKGCDLDKCNRDGSFPLHLAAESGNLEAVKWFLLQGANPFSLDANGKTATDRAAETKQQRVVEWLRDHKAINEKTQGPNKRSEIKANADRGRQAHLRSSISLDGGDSASVPINDHRAVTGRPAIRGSRGEQSIKGFGTQGNLAQILEASREGDAEAVTRLMQKKVDLEVTDEEGRRPLHLAALGGHDRVVRELLRGGADVGAKTPEGLSCVHYAAQGGHISTVMALLESRCDIEAVTKDGSTALHLAAAQGHATAVEWLVGQAGLKVTSVNKKRQTALDLARKAGHKATAQSLVQFQISHILAAGDVGTLRQLVEEFDLDDLCARENDKGFRSVHYAACGGNVEILKILQNKMYDMRSVTSQGYSALHFAVKYSHEPAVRWLIEEVELDAALPPGRGVASVLALARRKRNANMISCLEEVTTVRALESGDLEELINLVREGVDIEDVCKRKLGIRVAQFAAKWGHLALLKNLQKIKCDLKPEADSGKTALHFAANYGKLEAVKWLVEEAGLDASHRSSGGSTALDYAEKNNYKEITAYLKQHLAGQSIHDRVTESFAAVVRALTYGGNYGGVLNEFKSSMCRHDPLFEGNDQRDAHDFLSAFLFAARKEFKNPEDSPFSDLFFGKEQAVIKCNGCKNEVLRKDEIFSSLTLTVHPNQPGNRLQTLIANAYGEQRIEWDCNRCKSKSCTRKVSVEAFPKILIIHFNRYSPNSKSIHKAFLNYPVQLTDMNDYKIKKIRRLFGGGLKYQLRSVACHRGSMTGGHYTAICKKADRWFKFSDQQVEPVQSPLVQEAHILFYEAE</sequence>
<evidence type="ECO:0000313" key="6">
    <source>
        <dbReference type="EMBL" id="ROT71486.1"/>
    </source>
</evidence>
<dbReference type="InterPro" id="IPR028889">
    <property type="entry name" value="USP"/>
</dbReference>
<dbReference type="InterPro" id="IPR018200">
    <property type="entry name" value="USP_CS"/>
</dbReference>
<dbReference type="PANTHER" id="PTHR24198:SF165">
    <property type="entry name" value="ANKYRIN REPEAT-CONTAINING PROTEIN-RELATED"/>
    <property type="match status" value="1"/>
</dbReference>
<feature type="non-terminal residue" evidence="6">
    <location>
        <position position="1"/>
    </location>
</feature>
<keyword evidence="1" id="KW-0677">Repeat</keyword>
<evidence type="ECO:0000256" key="4">
    <source>
        <dbReference type="SAM" id="MobiDB-lite"/>
    </source>
</evidence>
<organism evidence="6 7">
    <name type="scientific">Penaeus vannamei</name>
    <name type="common">Whiteleg shrimp</name>
    <name type="synonym">Litopenaeus vannamei</name>
    <dbReference type="NCBI Taxonomy" id="6689"/>
    <lineage>
        <taxon>Eukaryota</taxon>
        <taxon>Metazoa</taxon>
        <taxon>Ecdysozoa</taxon>
        <taxon>Arthropoda</taxon>
        <taxon>Crustacea</taxon>
        <taxon>Multicrustacea</taxon>
        <taxon>Malacostraca</taxon>
        <taxon>Eumalacostraca</taxon>
        <taxon>Eucarida</taxon>
        <taxon>Decapoda</taxon>
        <taxon>Dendrobranchiata</taxon>
        <taxon>Penaeoidea</taxon>
        <taxon>Penaeidae</taxon>
        <taxon>Penaeus</taxon>
    </lineage>
</organism>
<gene>
    <name evidence="6" type="ORF">C7M84_010186</name>
</gene>
<evidence type="ECO:0000259" key="5">
    <source>
        <dbReference type="PROSITE" id="PS50235"/>
    </source>
</evidence>
<proteinExistence type="predicted"/>
<feature type="compositionally biased region" description="Basic and acidic residues" evidence="4">
    <location>
        <begin position="263"/>
        <end position="275"/>
    </location>
</feature>
<dbReference type="InterPro" id="IPR036770">
    <property type="entry name" value="Ankyrin_rpt-contain_sf"/>
</dbReference>
<reference evidence="6 7" key="1">
    <citation type="submission" date="2018-04" db="EMBL/GenBank/DDBJ databases">
        <authorList>
            <person name="Zhang X."/>
            <person name="Yuan J."/>
            <person name="Li F."/>
            <person name="Xiang J."/>
        </authorList>
    </citation>
    <scope>NUCLEOTIDE SEQUENCE [LARGE SCALE GENOMIC DNA]</scope>
    <source>
        <tissue evidence="6">Muscle</tissue>
    </source>
</reference>
<feature type="repeat" description="ANK" evidence="3">
    <location>
        <begin position="668"/>
        <end position="690"/>
    </location>
</feature>
<dbReference type="PROSITE" id="PS50235">
    <property type="entry name" value="USP_3"/>
    <property type="match status" value="1"/>
</dbReference>
<dbReference type="InterPro" id="IPR001394">
    <property type="entry name" value="Peptidase_C19_UCH"/>
</dbReference>
<dbReference type="PROSITE" id="PS00973">
    <property type="entry name" value="USP_2"/>
    <property type="match status" value="1"/>
</dbReference>
<dbReference type="Gene3D" id="1.25.40.20">
    <property type="entry name" value="Ankyrin repeat-containing domain"/>
    <property type="match status" value="4"/>
</dbReference>
<dbReference type="STRING" id="6689.A0A3R7PH15"/>
<dbReference type="AlphaFoldDB" id="A0A3R7PH15"/>
<dbReference type="Pfam" id="PF00023">
    <property type="entry name" value="Ank"/>
    <property type="match status" value="2"/>
</dbReference>
<protein>
    <recommendedName>
        <fullName evidence="5">USP domain-containing protein</fullName>
    </recommendedName>
</protein>
<name>A0A3R7PH15_PENVA</name>
<feature type="repeat" description="ANK" evidence="3">
    <location>
        <begin position="389"/>
        <end position="421"/>
    </location>
</feature>
<dbReference type="GO" id="GO:0016579">
    <property type="term" value="P:protein deubiquitination"/>
    <property type="evidence" value="ECO:0007669"/>
    <property type="project" value="InterPro"/>
</dbReference>
<feature type="repeat" description="ANK" evidence="3">
    <location>
        <begin position="356"/>
        <end position="388"/>
    </location>
</feature>
<accession>A0A3R7PH15</accession>
<feature type="repeat" description="ANK" evidence="3">
    <location>
        <begin position="422"/>
        <end position="443"/>
    </location>
</feature>
<evidence type="ECO:0000256" key="1">
    <source>
        <dbReference type="ARBA" id="ARBA00022737"/>
    </source>
</evidence>
<feature type="repeat" description="ANK" evidence="3">
    <location>
        <begin position="129"/>
        <end position="161"/>
    </location>
</feature>
<feature type="repeat" description="ANK" evidence="3">
    <location>
        <begin position="195"/>
        <end position="227"/>
    </location>
</feature>
<feature type="region of interest" description="Disordered" evidence="4">
    <location>
        <begin position="256"/>
        <end position="319"/>
    </location>
</feature>
<keyword evidence="2 3" id="KW-0040">ANK repeat</keyword>
<feature type="region of interest" description="Disordered" evidence="4">
    <location>
        <begin position="1"/>
        <end position="30"/>
    </location>
</feature>
<dbReference type="InterPro" id="IPR038765">
    <property type="entry name" value="Papain-like_cys_pep_sf"/>
</dbReference>
<dbReference type="SUPFAM" id="SSF54001">
    <property type="entry name" value="Cysteine proteinases"/>
    <property type="match status" value="1"/>
</dbReference>
<keyword evidence="7" id="KW-1185">Reference proteome</keyword>
<dbReference type="PROSITE" id="PS50088">
    <property type="entry name" value="ANK_REPEAT"/>
    <property type="match status" value="10"/>
</dbReference>
<dbReference type="PRINTS" id="PR01415">
    <property type="entry name" value="ANKYRIN"/>
</dbReference>
<dbReference type="SMART" id="SM00248">
    <property type="entry name" value="ANK"/>
    <property type="match status" value="16"/>
</dbReference>
<dbReference type="Proteomes" id="UP000283509">
    <property type="component" value="Unassembled WGS sequence"/>
</dbReference>
<feature type="domain" description="USP" evidence="5">
    <location>
        <begin position="710"/>
        <end position="983"/>
    </location>
</feature>
<dbReference type="PROSITE" id="PS50297">
    <property type="entry name" value="ANK_REP_REGION"/>
    <property type="match status" value="8"/>
</dbReference>
<evidence type="ECO:0000256" key="2">
    <source>
        <dbReference type="ARBA" id="ARBA00023043"/>
    </source>
</evidence>
<feature type="repeat" description="ANK" evidence="3">
    <location>
        <begin position="63"/>
        <end position="95"/>
    </location>
</feature>
<dbReference type="Pfam" id="PF12796">
    <property type="entry name" value="Ank_2"/>
    <property type="match status" value="5"/>
</dbReference>
<dbReference type="OrthoDB" id="6357234at2759"/>
<feature type="repeat" description="ANK" evidence="3">
    <location>
        <begin position="96"/>
        <end position="128"/>
    </location>
</feature>
<evidence type="ECO:0000313" key="7">
    <source>
        <dbReference type="Proteomes" id="UP000283509"/>
    </source>
</evidence>
<dbReference type="GO" id="GO:0004843">
    <property type="term" value="F:cysteine-type deubiquitinase activity"/>
    <property type="evidence" value="ECO:0007669"/>
    <property type="project" value="InterPro"/>
</dbReference>
<dbReference type="SUPFAM" id="SSF48403">
    <property type="entry name" value="Ankyrin repeat"/>
    <property type="match status" value="2"/>
</dbReference>
<dbReference type="PANTHER" id="PTHR24198">
    <property type="entry name" value="ANKYRIN REPEAT AND PROTEIN KINASE DOMAIN-CONTAINING PROTEIN"/>
    <property type="match status" value="1"/>
</dbReference>
<feature type="repeat" description="ANK" evidence="3">
    <location>
        <begin position="162"/>
        <end position="194"/>
    </location>
</feature>
<dbReference type="EMBL" id="QCYY01002290">
    <property type="protein sequence ID" value="ROT71486.1"/>
    <property type="molecule type" value="Genomic_DNA"/>
</dbReference>
<comment type="caution">
    <text evidence="6">The sequence shown here is derived from an EMBL/GenBank/DDBJ whole genome shotgun (WGS) entry which is preliminary data.</text>
</comment>
<evidence type="ECO:0000256" key="3">
    <source>
        <dbReference type="PROSITE-ProRule" id="PRU00023"/>
    </source>
</evidence>